<keyword evidence="3" id="KW-0285">Flavoprotein</keyword>
<keyword evidence="4" id="KW-0288">FMN</keyword>
<dbReference type="GeneID" id="117675195"/>
<comment type="similarity">
    <text evidence="11">Belongs to the Dus family. Dus4 subfamily.</text>
</comment>
<dbReference type="AlphaFoldDB" id="A0A6P9DBG5"/>
<dbReference type="PROSITE" id="PS01136">
    <property type="entry name" value="UPF0034"/>
    <property type="match status" value="1"/>
</dbReference>
<evidence type="ECO:0000256" key="3">
    <source>
        <dbReference type="ARBA" id="ARBA00022630"/>
    </source>
</evidence>
<comment type="catalytic activity">
    <reaction evidence="7">
        <text>5,6-dihydrouridine(20b) in tRNA + NADP(+) = uridine(20b) in tRNA + NADPH + H(+)</text>
        <dbReference type="Rhea" id="RHEA:53356"/>
        <dbReference type="Rhea" id="RHEA-COMP:13537"/>
        <dbReference type="Rhea" id="RHEA-COMP:13538"/>
        <dbReference type="ChEBI" id="CHEBI:15378"/>
        <dbReference type="ChEBI" id="CHEBI:57783"/>
        <dbReference type="ChEBI" id="CHEBI:58349"/>
        <dbReference type="ChEBI" id="CHEBI:65315"/>
        <dbReference type="ChEBI" id="CHEBI:74443"/>
        <dbReference type="EC" id="1.3.1.90"/>
    </reaction>
    <physiologicalReaction direction="right-to-left" evidence="7">
        <dbReference type="Rhea" id="RHEA:53358"/>
    </physiologicalReaction>
</comment>
<evidence type="ECO:0000313" key="18">
    <source>
        <dbReference type="Proteomes" id="UP001652622"/>
    </source>
</evidence>
<keyword evidence="16" id="KW-1133">Transmembrane helix</keyword>
<dbReference type="EC" id="1.3.1.90" evidence="12"/>
<feature type="transmembrane region" description="Helical" evidence="16">
    <location>
        <begin position="259"/>
        <end position="283"/>
    </location>
</feature>
<name>A0A6P9DBG5_PANGU</name>
<evidence type="ECO:0000313" key="19">
    <source>
        <dbReference type="RefSeq" id="XP_034289511.1"/>
    </source>
</evidence>
<dbReference type="InParanoid" id="A0A6P9DBG5"/>
<keyword evidence="16" id="KW-0812">Transmembrane</keyword>
<keyword evidence="18" id="KW-1185">Reference proteome</keyword>
<feature type="coiled-coil region" evidence="15">
    <location>
        <begin position="434"/>
        <end position="489"/>
    </location>
</feature>
<dbReference type="Pfam" id="PF01207">
    <property type="entry name" value="Dus"/>
    <property type="match status" value="1"/>
</dbReference>
<evidence type="ECO:0000256" key="8">
    <source>
        <dbReference type="ARBA" id="ARBA00051779"/>
    </source>
</evidence>
<evidence type="ECO:0000256" key="13">
    <source>
        <dbReference type="ARBA" id="ARBA00073608"/>
    </source>
</evidence>
<dbReference type="RefSeq" id="XP_034289511.1">
    <property type="nucleotide sequence ID" value="XM_034433620.2"/>
</dbReference>
<comment type="cofactor">
    <cofactor evidence="1">
        <name>FMN</name>
        <dbReference type="ChEBI" id="CHEBI:58210"/>
    </cofactor>
</comment>
<comment type="catalytic activity">
    <reaction evidence="9">
        <text>5,6-dihydrouridine(20b) in tRNA + NAD(+) = uridine(20b) in tRNA + NADH + H(+)</text>
        <dbReference type="Rhea" id="RHEA:53352"/>
        <dbReference type="Rhea" id="RHEA-COMP:13537"/>
        <dbReference type="Rhea" id="RHEA-COMP:13538"/>
        <dbReference type="ChEBI" id="CHEBI:15378"/>
        <dbReference type="ChEBI" id="CHEBI:57540"/>
        <dbReference type="ChEBI" id="CHEBI:57945"/>
        <dbReference type="ChEBI" id="CHEBI:65315"/>
        <dbReference type="ChEBI" id="CHEBI:74443"/>
        <dbReference type="EC" id="1.3.1.90"/>
    </reaction>
    <physiologicalReaction direction="right-to-left" evidence="9">
        <dbReference type="Rhea" id="RHEA:53354"/>
    </physiologicalReaction>
</comment>
<gene>
    <name evidence="19" type="primary">DUS4L</name>
</gene>
<evidence type="ECO:0000256" key="4">
    <source>
        <dbReference type="ARBA" id="ARBA00022643"/>
    </source>
</evidence>
<comment type="function">
    <text evidence="2">Catalyzes the synthesis of dihydrouridine, a modified base found in the D-loop of most tRNAs.</text>
</comment>
<dbReference type="GO" id="GO:0050660">
    <property type="term" value="F:flavin adenine dinucleotide binding"/>
    <property type="evidence" value="ECO:0007669"/>
    <property type="project" value="InterPro"/>
</dbReference>
<feature type="domain" description="DUS-like FMN-binding" evidence="17">
    <location>
        <begin position="50"/>
        <end position="258"/>
    </location>
</feature>
<feature type="transmembrane region" description="Helical" evidence="16">
    <location>
        <begin position="303"/>
        <end position="323"/>
    </location>
</feature>
<evidence type="ECO:0000256" key="7">
    <source>
        <dbReference type="ARBA" id="ARBA00050434"/>
    </source>
</evidence>
<keyword evidence="5" id="KW-0819">tRNA processing</keyword>
<organism evidence="18 19">
    <name type="scientific">Pantherophis guttatus</name>
    <name type="common">Corn snake</name>
    <name type="synonym">Elaphe guttata</name>
    <dbReference type="NCBI Taxonomy" id="94885"/>
    <lineage>
        <taxon>Eukaryota</taxon>
        <taxon>Metazoa</taxon>
        <taxon>Chordata</taxon>
        <taxon>Craniata</taxon>
        <taxon>Vertebrata</taxon>
        <taxon>Euteleostomi</taxon>
        <taxon>Lepidosauria</taxon>
        <taxon>Squamata</taxon>
        <taxon>Bifurcata</taxon>
        <taxon>Unidentata</taxon>
        <taxon>Episquamata</taxon>
        <taxon>Toxicofera</taxon>
        <taxon>Serpentes</taxon>
        <taxon>Colubroidea</taxon>
        <taxon>Colubridae</taxon>
        <taxon>Colubrinae</taxon>
        <taxon>Pantherophis</taxon>
    </lineage>
</organism>
<keyword evidence="16" id="KW-0472">Membrane</keyword>
<protein>
    <recommendedName>
        <fullName evidence="13">tRNA-dihydrouridine(20a/20b) synthase [NAD(P)+]-like</fullName>
        <ecNumber evidence="12">1.3.1.90</ecNumber>
    </recommendedName>
    <alternativeName>
        <fullName evidence="14">tRNA-dihydrouridine synthase 4-like</fullName>
    </alternativeName>
</protein>
<evidence type="ECO:0000256" key="5">
    <source>
        <dbReference type="ARBA" id="ARBA00022694"/>
    </source>
</evidence>
<dbReference type="Gene3D" id="1.20.5.110">
    <property type="match status" value="1"/>
</dbReference>
<dbReference type="CDD" id="cd02801">
    <property type="entry name" value="DUS_like_FMN"/>
    <property type="match status" value="1"/>
</dbReference>
<evidence type="ECO:0000256" key="11">
    <source>
        <dbReference type="ARBA" id="ARBA00060741"/>
    </source>
</evidence>
<keyword evidence="6" id="KW-0560">Oxidoreductase</keyword>
<evidence type="ECO:0000256" key="6">
    <source>
        <dbReference type="ARBA" id="ARBA00023002"/>
    </source>
</evidence>
<dbReference type="InterPro" id="IPR013785">
    <property type="entry name" value="Aldolase_TIM"/>
</dbReference>
<sequence length="498" mass="56444">MGSCLPVEAEPRLQMWPDNIDDCSLPRQMGRSPLSNPVDLFHSEPVVKICAPMVRYSKLSFRTLVRKYDCDLCYTPMIIAADFVRSLKARHSEFTTNQGDHPLIVQFAAKEAQVLADAAGLVSPFADGVDLNCGCPQRWAMAEGYGACLINKPQLIQEMVRSVRNQVENPTFSVSIKIRIHEDLKRTVDLCQKAESAGVSWISVHGRSVEERHQPVHYDAIKTIKDSISIPVVANGDVKSLKDVEAIHQRTGADGAMTYQWSVVAAFLYGEIALLLLLCLPLVSPVRWNKIFMISVWNRIASYWNKTFLTIIVILIVLFLDAVREVRKYSTVQLNEDNPHSTHSAIDHIHMKLFRSQRNLYISGFSLFLWLVLRRLVSLITILANEMETENILKIEVANSNEVARKCLEENEKLQMSLKEMKHSTGEHLCLVTNEKLTVEVEQLKTALKATSEALLKTRNEIITARKHSEELKKEYDLLVKEHEKLQQQTGASSKKDL</sequence>
<comment type="catalytic activity">
    <reaction evidence="10">
        <text>5,6-dihydrouridine(20a) in tRNA + NADP(+) = uridine(20a) in tRNA + NADPH + H(+)</text>
        <dbReference type="Rhea" id="RHEA:53344"/>
        <dbReference type="Rhea" id="RHEA-COMP:13535"/>
        <dbReference type="Rhea" id="RHEA-COMP:13536"/>
        <dbReference type="ChEBI" id="CHEBI:15378"/>
        <dbReference type="ChEBI" id="CHEBI:57783"/>
        <dbReference type="ChEBI" id="CHEBI:58349"/>
        <dbReference type="ChEBI" id="CHEBI:65315"/>
        <dbReference type="ChEBI" id="CHEBI:74443"/>
        <dbReference type="EC" id="1.3.1.90"/>
    </reaction>
    <physiologicalReaction direction="right-to-left" evidence="10">
        <dbReference type="Rhea" id="RHEA:53346"/>
    </physiologicalReaction>
</comment>
<evidence type="ECO:0000256" key="10">
    <source>
        <dbReference type="ARBA" id="ARBA00052996"/>
    </source>
</evidence>
<evidence type="ECO:0000256" key="12">
    <source>
        <dbReference type="ARBA" id="ARBA00066483"/>
    </source>
</evidence>
<evidence type="ECO:0000256" key="2">
    <source>
        <dbReference type="ARBA" id="ARBA00002468"/>
    </source>
</evidence>
<comment type="catalytic activity">
    <reaction evidence="8">
        <text>5,6-dihydrouridine(20a) in tRNA + NAD(+) = uridine(20a) in tRNA + NADH + H(+)</text>
        <dbReference type="Rhea" id="RHEA:53348"/>
        <dbReference type="Rhea" id="RHEA-COMP:13535"/>
        <dbReference type="Rhea" id="RHEA-COMP:13536"/>
        <dbReference type="ChEBI" id="CHEBI:15378"/>
        <dbReference type="ChEBI" id="CHEBI:57540"/>
        <dbReference type="ChEBI" id="CHEBI:57945"/>
        <dbReference type="ChEBI" id="CHEBI:65315"/>
        <dbReference type="ChEBI" id="CHEBI:74443"/>
        <dbReference type="EC" id="1.3.1.90"/>
    </reaction>
    <physiologicalReaction direction="right-to-left" evidence="8">
        <dbReference type="Rhea" id="RHEA:53350"/>
    </physiologicalReaction>
</comment>
<dbReference type="InterPro" id="IPR018517">
    <property type="entry name" value="tRNA_hU_synthase_CS"/>
</dbReference>
<dbReference type="Gene3D" id="3.20.20.70">
    <property type="entry name" value="Aldolase class I"/>
    <property type="match status" value="1"/>
</dbReference>
<keyword evidence="15" id="KW-0175">Coiled coil</keyword>
<feature type="transmembrane region" description="Helical" evidence="16">
    <location>
        <begin position="360"/>
        <end position="384"/>
    </location>
</feature>
<evidence type="ECO:0000256" key="14">
    <source>
        <dbReference type="ARBA" id="ARBA00075658"/>
    </source>
</evidence>
<dbReference type="Proteomes" id="UP001652622">
    <property type="component" value="Unplaced"/>
</dbReference>
<evidence type="ECO:0000256" key="16">
    <source>
        <dbReference type="SAM" id="Phobius"/>
    </source>
</evidence>
<dbReference type="SUPFAM" id="SSF51395">
    <property type="entry name" value="FMN-linked oxidoreductases"/>
    <property type="match status" value="1"/>
</dbReference>
<dbReference type="CTD" id="11062"/>
<dbReference type="PANTHER" id="PTHR11082:SF31">
    <property type="entry name" value="TRNA-DIHYDROURIDINE(20A_20B) SYNTHASE [NAD(P)+]-LIKE"/>
    <property type="match status" value="1"/>
</dbReference>
<dbReference type="GO" id="GO:0102266">
    <property type="term" value="F:tRNA-dihydrouridine20a synthase activity"/>
    <property type="evidence" value="ECO:0007669"/>
    <property type="project" value="UniProtKB-EC"/>
</dbReference>
<reference evidence="19" key="1">
    <citation type="submission" date="2025-08" db="UniProtKB">
        <authorList>
            <consortium name="RefSeq"/>
        </authorList>
    </citation>
    <scope>IDENTIFICATION</scope>
    <source>
        <tissue evidence="19">Blood</tissue>
    </source>
</reference>
<evidence type="ECO:0000256" key="9">
    <source>
        <dbReference type="ARBA" id="ARBA00051932"/>
    </source>
</evidence>
<accession>A0A6P9DBG5</accession>
<dbReference type="PANTHER" id="PTHR11082">
    <property type="entry name" value="TRNA-DIHYDROURIDINE SYNTHASE"/>
    <property type="match status" value="1"/>
</dbReference>
<dbReference type="FunFam" id="3.20.20.70:FF:000100">
    <property type="entry name" value="tRNA-dihydrouridine synthase"/>
    <property type="match status" value="1"/>
</dbReference>
<proteinExistence type="inferred from homology"/>
<dbReference type="InterPro" id="IPR035587">
    <property type="entry name" value="DUS-like_FMN-bd"/>
</dbReference>
<evidence type="ECO:0000256" key="15">
    <source>
        <dbReference type="SAM" id="Coils"/>
    </source>
</evidence>
<evidence type="ECO:0000259" key="17">
    <source>
        <dbReference type="Pfam" id="PF01207"/>
    </source>
</evidence>
<evidence type="ECO:0000256" key="1">
    <source>
        <dbReference type="ARBA" id="ARBA00001917"/>
    </source>
</evidence>